<evidence type="ECO:0000313" key="5">
    <source>
        <dbReference type="Proteomes" id="UP000315842"/>
    </source>
</evidence>
<name>A0A4Y3KDQ4_CELUD</name>
<dbReference type="Proteomes" id="UP000315842">
    <property type="component" value="Unassembled WGS sequence"/>
</dbReference>
<keyword evidence="1 4" id="KW-0808">Transferase</keyword>
<dbReference type="AlphaFoldDB" id="A0A4Y3KDQ4"/>
<accession>A0A4Y3KDQ4</accession>
<evidence type="ECO:0000313" key="4">
    <source>
        <dbReference type="EMBL" id="GEA82589.1"/>
    </source>
</evidence>
<protein>
    <submittedName>
        <fullName evidence="4">N-acetyltransferase</fullName>
    </submittedName>
</protein>
<dbReference type="GO" id="GO:0016747">
    <property type="term" value="F:acyltransferase activity, transferring groups other than amino-acyl groups"/>
    <property type="evidence" value="ECO:0007669"/>
    <property type="project" value="InterPro"/>
</dbReference>
<gene>
    <name evidence="4" type="ORF">CUD01_30330</name>
</gene>
<evidence type="ECO:0000256" key="1">
    <source>
        <dbReference type="ARBA" id="ARBA00022679"/>
    </source>
</evidence>
<reference evidence="4 5" key="1">
    <citation type="submission" date="2019-06" db="EMBL/GenBank/DDBJ databases">
        <title>Whole genome shotgun sequence of Cellulomonas uda NBRC 3747.</title>
        <authorList>
            <person name="Hosoyama A."/>
            <person name="Uohara A."/>
            <person name="Ohji S."/>
            <person name="Ichikawa N."/>
        </authorList>
    </citation>
    <scope>NUCLEOTIDE SEQUENCE [LARGE SCALE GENOMIC DNA]</scope>
    <source>
        <strain evidence="4 5">NBRC 3747</strain>
    </source>
</reference>
<proteinExistence type="predicted"/>
<dbReference type="Gene3D" id="3.40.630.30">
    <property type="match status" value="1"/>
</dbReference>
<evidence type="ECO:0000256" key="2">
    <source>
        <dbReference type="ARBA" id="ARBA00023315"/>
    </source>
</evidence>
<dbReference type="InterPro" id="IPR000182">
    <property type="entry name" value="GNAT_dom"/>
</dbReference>
<dbReference type="InterPro" id="IPR016181">
    <property type="entry name" value="Acyl_CoA_acyltransferase"/>
</dbReference>
<keyword evidence="5" id="KW-1185">Reference proteome</keyword>
<feature type="domain" description="N-acetyltransferase" evidence="3">
    <location>
        <begin position="9"/>
        <end position="167"/>
    </location>
</feature>
<dbReference type="SUPFAM" id="SSF55729">
    <property type="entry name" value="Acyl-CoA N-acyltransferases (Nat)"/>
    <property type="match status" value="1"/>
</dbReference>
<dbReference type="PANTHER" id="PTHR43877">
    <property type="entry name" value="AMINOALKYLPHOSPHONATE N-ACETYLTRANSFERASE-RELATED-RELATED"/>
    <property type="match status" value="1"/>
</dbReference>
<keyword evidence="2" id="KW-0012">Acyltransferase</keyword>
<dbReference type="InterPro" id="IPR050832">
    <property type="entry name" value="Bact_Acetyltransf"/>
</dbReference>
<evidence type="ECO:0000259" key="3">
    <source>
        <dbReference type="PROSITE" id="PS51186"/>
    </source>
</evidence>
<dbReference type="CDD" id="cd04301">
    <property type="entry name" value="NAT_SF"/>
    <property type="match status" value="1"/>
</dbReference>
<dbReference type="Pfam" id="PF00583">
    <property type="entry name" value="Acetyltransf_1"/>
    <property type="match status" value="1"/>
</dbReference>
<dbReference type="EMBL" id="BJLP01000071">
    <property type="protein sequence ID" value="GEA82589.1"/>
    <property type="molecule type" value="Genomic_DNA"/>
</dbReference>
<comment type="caution">
    <text evidence="4">The sequence shown here is derived from an EMBL/GenBank/DDBJ whole genome shotgun (WGS) entry which is preliminary data.</text>
</comment>
<sequence length="167" mass="18365">MSTETGEPFVIRAATSSDSAGCAYVHHTSWVETYSALLPAAHWESDTLARREDAWRRWLDDGAVVTVAEAHGRVVGFAIAGAGRQVGDHQPVRDRELYSLYVLGARHGTGIGQALLETVLAPTTPAQLWVAESNPRARRFYERNGFVADGARFVDESVHLAEVRHVR</sequence>
<dbReference type="PROSITE" id="PS51186">
    <property type="entry name" value="GNAT"/>
    <property type="match status" value="1"/>
</dbReference>
<organism evidence="4 5">
    <name type="scientific">Cellulomonas uda</name>
    <dbReference type="NCBI Taxonomy" id="1714"/>
    <lineage>
        <taxon>Bacteria</taxon>
        <taxon>Bacillati</taxon>
        <taxon>Actinomycetota</taxon>
        <taxon>Actinomycetes</taxon>
        <taxon>Micrococcales</taxon>
        <taxon>Cellulomonadaceae</taxon>
        <taxon>Cellulomonas</taxon>
    </lineage>
</organism>
<dbReference type="RefSeq" id="WP_244937802.1">
    <property type="nucleotide sequence ID" value="NZ_BJLP01000071.1"/>
</dbReference>